<gene>
    <name evidence="12" type="ORF">DH2020_000721</name>
</gene>
<evidence type="ECO:0000259" key="9">
    <source>
        <dbReference type="Pfam" id="PF00082"/>
    </source>
</evidence>
<dbReference type="PROSITE" id="PS51892">
    <property type="entry name" value="SUBTILASE"/>
    <property type="match status" value="1"/>
</dbReference>
<dbReference type="CDD" id="cd04852">
    <property type="entry name" value="Peptidases_S8_3"/>
    <property type="match status" value="1"/>
</dbReference>
<keyword evidence="5 6" id="KW-0720">Serine protease</keyword>
<dbReference type="Pfam" id="PF02225">
    <property type="entry name" value="PA"/>
    <property type="match status" value="1"/>
</dbReference>
<comment type="similarity">
    <text evidence="1 6">Belongs to the peptidase S8 family.</text>
</comment>
<dbReference type="InterPro" id="IPR000209">
    <property type="entry name" value="Peptidase_S8/S53_dom"/>
</dbReference>
<feature type="domain" description="Peptidase S8/S53" evidence="9">
    <location>
        <begin position="42"/>
        <end position="446"/>
    </location>
</feature>
<comment type="caution">
    <text evidence="12">The sequence shown here is derived from an EMBL/GenBank/DDBJ whole genome shotgun (WGS) entry which is preliminary data.</text>
</comment>
<evidence type="ECO:0000256" key="5">
    <source>
        <dbReference type="ARBA" id="ARBA00022825"/>
    </source>
</evidence>
<keyword evidence="13" id="KW-1185">Reference proteome</keyword>
<dbReference type="PANTHER" id="PTHR10795">
    <property type="entry name" value="PROPROTEIN CONVERTASE SUBTILISIN/KEXIN"/>
    <property type="match status" value="1"/>
</dbReference>
<evidence type="ECO:0000256" key="7">
    <source>
        <dbReference type="SAM" id="MobiDB-lite"/>
    </source>
</evidence>
<evidence type="ECO:0000256" key="8">
    <source>
        <dbReference type="SAM" id="Phobius"/>
    </source>
</evidence>
<evidence type="ECO:0000259" key="10">
    <source>
        <dbReference type="Pfam" id="PF02225"/>
    </source>
</evidence>
<dbReference type="InterPro" id="IPR015500">
    <property type="entry name" value="Peptidase_S8_subtilisin-rel"/>
</dbReference>
<feature type="domain" description="PA" evidence="10">
    <location>
        <begin position="236"/>
        <end position="326"/>
    </location>
</feature>
<dbReference type="Pfam" id="PF17766">
    <property type="entry name" value="fn3_6"/>
    <property type="match status" value="1"/>
</dbReference>
<feature type="transmembrane region" description="Helical" evidence="8">
    <location>
        <begin position="609"/>
        <end position="626"/>
    </location>
</feature>
<feature type="active site" description="Charge relay system" evidence="6">
    <location>
        <position position="51"/>
    </location>
</feature>
<keyword evidence="4 6" id="KW-0378">Hydrolase</keyword>
<dbReference type="Gene3D" id="3.40.50.200">
    <property type="entry name" value="Peptidase S8/S53 domain"/>
    <property type="match status" value="2"/>
</dbReference>
<protein>
    <submittedName>
        <fullName evidence="12">Uncharacterized protein</fullName>
    </submittedName>
</protein>
<dbReference type="SUPFAM" id="SSF52743">
    <property type="entry name" value="Subtilisin-like"/>
    <property type="match status" value="1"/>
</dbReference>
<evidence type="ECO:0000313" key="13">
    <source>
        <dbReference type="Proteomes" id="UP001318860"/>
    </source>
</evidence>
<dbReference type="Pfam" id="PF00082">
    <property type="entry name" value="Peptidase_S8"/>
    <property type="match status" value="1"/>
</dbReference>
<feature type="active site" description="Charge relay system" evidence="6">
    <location>
        <position position="114"/>
    </location>
</feature>
<organism evidence="12 13">
    <name type="scientific">Rehmannia glutinosa</name>
    <name type="common">Chinese foxglove</name>
    <dbReference type="NCBI Taxonomy" id="99300"/>
    <lineage>
        <taxon>Eukaryota</taxon>
        <taxon>Viridiplantae</taxon>
        <taxon>Streptophyta</taxon>
        <taxon>Embryophyta</taxon>
        <taxon>Tracheophyta</taxon>
        <taxon>Spermatophyta</taxon>
        <taxon>Magnoliopsida</taxon>
        <taxon>eudicotyledons</taxon>
        <taxon>Gunneridae</taxon>
        <taxon>Pentapetalae</taxon>
        <taxon>asterids</taxon>
        <taxon>lamiids</taxon>
        <taxon>Lamiales</taxon>
        <taxon>Orobanchaceae</taxon>
        <taxon>Rehmannieae</taxon>
        <taxon>Rehmannia</taxon>
    </lineage>
</organism>
<feature type="transmembrane region" description="Helical" evidence="8">
    <location>
        <begin position="647"/>
        <end position="667"/>
    </location>
</feature>
<keyword evidence="8" id="KW-0812">Transmembrane</keyword>
<accession>A0ABR0XXA4</accession>
<keyword evidence="2 6" id="KW-0645">Protease</keyword>
<dbReference type="InterPro" id="IPR003137">
    <property type="entry name" value="PA_domain"/>
</dbReference>
<keyword evidence="8" id="KW-0472">Membrane</keyword>
<dbReference type="Gene3D" id="2.60.40.2310">
    <property type="match status" value="1"/>
</dbReference>
<reference evidence="12 13" key="1">
    <citation type="journal article" date="2021" name="Comput. Struct. Biotechnol. J.">
        <title>De novo genome assembly of the potent medicinal plant Rehmannia glutinosa using nanopore technology.</title>
        <authorList>
            <person name="Ma L."/>
            <person name="Dong C."/>
            <person name="Song C."/>
            <person name="Wang X."/>
            <person name="Zheng X."/>
            <person name="Niu Y."/>
            <person name="Chen S."/>
            <person name="Feng W."/>
        </authorList>
    </citation>
    <scope>NUCLEOTIDE SEQUENCE [LARGE SCALE GENOMIC DNA]</scope>
    <source>
        <strain evidence="12">DH-2019</strain>
    </source>
</reference>
<dbReference type="EMBL" id="JABTTQ020000001">
    <property type="protein sequence ID" value="KAK6163857.1"/>
    <property type="molecule type" value="Genomic_DNA"/>
</dbReference>
<evidence type="ECO:0000256" key="3">
    <source>
        <dbReference type="ARBA" id="ARBA00022729"/>
    </source>
</evidence>
<dbReference type="PRINTS" id="PR00723">
    <property type="entry name" value="SUBTILISIN"/>
</dbReference>
<keyword evidence="3" id="KW-0732">Signal</keyword>
<evidence type="ECO:0000259" key="11">
    <source>
        <dbReference type="Pfam" id="PF17766"/>
    </source>
</evidence>
<name>A0ABR0XXA4_REHGL</name>
<proteinExistence type="inferred from homology"/>
<evidence type="ECO:0000313" key="12">
    <source>
        <dbReference type="EMBL" id="KAK6163857.1"/>
    </source>
</evidence>
<keyword evidence="8" id="KW-1133">Transmembrane helix</keyword>
<dbReference type="Proteomes" id="UP001318860">
    <property type="component" value="Unassembled WGS sequence"/>
</dbReference>
<evidence type="ECO:0000256" key="2">
    <source>
        <dbReference type="ARBA" id="ARBA00022670"/>
    </source>
</evidence>
<evidence type="ECO:0000256" key="6">
    <source>
        <dbReference type="PROSITE-ProRule" id="PRU01240"/>
    </source>
</evidence>
<dbReference type="InterPro" id="IPR045051">
    <property type="entry name" value="SBT"/>
</dbReference>
<dbReference type="InterPro" id="IPR034197">
    <property type="entry name" value="Peptidases_S8_3"/>
</dbReference>
<evidence type="ECO:0000256" key="1">
    <source>
        <dbReference type="ARBA" id="ARBA00011073"/>
    </source>
</evidence>
<evidence type="ECO:0000256" key="4">
    <source>
        <dbReference type="ARBA" id="ARBA00022801"/>
    </source>
</evidence>
<feature type="domain" description="Subtilisin-like protease fibronectin type-III" evidence="11">
    <location>
        <begin position="520"/>
        <end position="607"/>
    </location>
</feature>
<dbReference type="Gene3D" id="3.50.30.30">
    <property type="match status" value="1"/>
</dbReference>
<feature type="active site" description="Charge relay system" evidence="6">
    <location>
        <position position="408"/>
    </location>
</feature>
<sequence>MKRKDGFISARPERMYRRLTTHSPGFLGLHQEMGVWKQSNFGKGVIIGVLDGGIFPSHPSFSGGGMPPPPAKWKGKCDFQISECNNKLIGARSFNLAANVSKSDMETPLDDDGHGTHTASTAAGGFVRNASVFGNAYGTAVGMAPQAHLAIYKVCFGPDCPESDILAGLDAAVEDGVDVLSISLGDTLSNEAPWILTVGASTIDRSIRATAKLGDGQEFDGETVFQPKDFPKTLSPLVYAGANGKQDSAFCANGSLSFAGGDGVKGKVVLCDRGGGIARLDKGIEVKNAGGVAMILANLKPDGFSTSADAHVLPATHVSYNAGLKIKSYINSTSSPMATILFKGTVIGSDPFAPLVASFSSRGPSLASPGILKPDIIGPGVNILAAWPFPLNTDTNTKLTFNIESGTSMSCPHLSGIAALLKSAHPDWSPAKIKSAIMTTADLVNVKGTAIVDQTLNPADVFATGAGHVNPSRANDPGLVYDIGADDYVPYLCGLGYTDEQVGIIARKTVHCTSKIPEGQLNYPTFSVALGSSQTFTRTVTNVGEPVSYYTAKIVAPEGVNVVVRPDTMYFTKANQKATYSVTFSRSGNVTNTFSQGYLLWVSKKHTPLYALVFGEVAVILVLLFRTPLRKPLLILLDRLKQGRGPVVASTAGGTLFVIMVSLLYNITTIQNRSVEAGGVNPTDQVLLANQLLEASLLGFALFLALMIDRIHYYIKEVRMLRKHLEAVKRLDQKSEDVKSKEKGKSKAVEEED</sequence>
<feature type="region of interest" description="Disordered" evidence="7">
    <location>
        <begin position="734"/>
        <end position="753"/>
    </location>
</feature>
<feature type="transmembrane region" description="Helical" evidence="8">
    <location>
        <begin position="687"/>
        <end position="708"/>
    </location>
</feature>
<dbReference type="InterPro" id="IPR036852">
    <property type="entry name" value="Peptidase_S8/S53_dom_sf"/>
</dbReference>
<dbReference type="InterPro" id="IPR041469">
    <property type="entry name" value="Subtilisin-like_FN3"/>
</dbReference>